<sequence length="93" mass="10655">MNFEEIKDKKPQKVGEFLDKAENGENYIIKLSEDKIYEVAPIAYYIWAMCDGEKTVNQIVDEVSKEANIEFDQLKDPISAVLDQLQQASLITL</sequence>
<organism evidence="1 2">
    <name type="scientific">Acidianus manzaensis</name>
    <dbReference type="NCBI Taxonomy" id="282676"/>
    <lineage>
        <taxon>Archaea</taxon>
        <taxon>Thermoproteota</taxon>
        <taxon>Thermoprotei</taxon>
        <taxon>Sulfolobales</taxon>
        <taxon>Sulfolobaceae</taxon>
        <taxon>Acidianus</taxon>
    </lineage>
</organism>
<protein>
    <submittedName>
        <fullName evidence="1">PqqD family protein</fullName>
    </submittedName>
</protein>
<dbReference type="InterPro" id="IPR041881">
    <property type="entry name" value="PqqD_sf"/>
</dbReference>
<keyword evidence="2" id="KW-1185">Reference proteome</keyword>
<reference evidence="1 2" key="1">
    <citation type="submission" date="2017-03" db="EMBL/GenBank/DDBJ databases">
        <title>Sulfur activation and transportation mechanism of thermophilic Archaea Acidianus manzaensis YN-25.</title>
        <authorList>
            <person name="Ma Y."/>
            <person name="Yang Y."/>
            <person name="Xia J."/>
        </authorList>
    </citation>
    <scope>NUCLEOTIDE SEQUENCE [LARGE SCALE GENOMIC DNA]</scope>
    <source>
        <strain evidence="1 2">YN-25</strain>
    </source>
</reference>
<dbReference type="Gene3D" id="1.10.10.1150">
    <property type="entry name" value="Coenzyme PQQ synthesis protein D (PqqD)"/>
    <property type="match status" value="1"/>
</dbReference>
<dbReference type="GeneID" id="41589910"/>
<proteinExistence type="predicted"/>
<dbReference type="OrthoDB" id="211309at2157"/>
<evidence type="ECO:0000313" key="1">
    <source>
        <dbReference type="EMBL" id="ARM75152.1"/>
    </source>
</evidence>
<accession>A0A1W6JY33</accession>
<dbReference type="KEGG" id="aman:B6F84_03285"/>
<evidence type="ECO:0000313" key="2">
    <source>
        <dbReference type="Proteomes" id="UP000193404"/>
    </source>
</evidence>
<dbReference type="Pfam" id="PF05402">
    <property type="entry name" value="PqqD"/>
    <property type="match status" value="1"/>
</dbReference>
<dbReference type="RefSeq" id="WP_148690908.1">
    <property type="nucleotide sequence ID" value="NZ_CP020477.1"/>
</dbReference>
<dbReference type="Proteomes" id="UP000193404">
    <property type="component" value="Chromosome"/>
</dbReference>
<name>A0A1W6JY33_9CREN</name>
<gene>
    <name evidence="1" type="ORF">B6F84_03285</name>
</gene>
<dbReference type="AlphaFoldDB" id="A0A1W6JY33"/>
<dbReference type="STRING" id="282676.B6F84_03285"/>
<dbReference type="EMBL" id="CP020477">
    <property type="protein sequence ID" value="ARM75152.1"/>
    <property type="molecule type" value="Genomic_DNA"/>
</dbReference>
<dbReference type="InterPro" id="IPR008792">
    <property type="entry name" value="PQQD"/>
</dbReference>